<dbReference type="PRINTS" id="PR00625">
    <property type="entry name" value="JDOMAIN"/>
</dbReference>
<dbReference type="SUPFAM" id="SSF46565">
    <property type="entry name" value="Chaperone J-domain"/>
    <property type="match status" value="1"/>
</dbReference>
<dbReference type="Gene3D" id="1.10.287.110">
    <property type="entry name" value="DnaJ domain"/>
    <property type="match status" value="1"/>
</dbReference>
<dbReference type="Gene3D" id="3.40.30.10">
    <property type="entry name" value="Glutaredoxin"/>
    <property type="match status" value="1"/>
</dbReference>
<organism evidence="3 4">
    <name type="scientific">Chaetoceros tenuissimus</name>
    <dbReference type="NCBI Taxonomy" id="426638"/>
    <lineage>
        <taxon>Eukaryota</taxon>
        <taxon>Sar</taxon>
        <taxon>Stramenopiles</taxon>
        <taxon>Ochrophyta</taxon>
        <taxon>Bacillariophyta</taxon>
        <taxon>Coscinodiscophyceae</taxon>
        <taxon>Chaetocerotophycidae</taxon>
        <taxon>Chaetocerotales</taxon>
        <taxon>Chaetocerotaceae</taxon>
        <taxon>Chaetoceros</taxon>
    </lineage>
</organism>
<evidence type="ECO:0000256" key="1">
    <source>
        <dbReference type="SAM" id="MobiDB-lite"/>
    </source>
</evidence>
<dbReference type="Proteomes" id="UP001054902">
    <property type="component" value="Unassembled WGS sequence"/>
</dbReference>
<dbReference type="PANTHER" id="PTHR45184:SF1">
    <property type="entry name" value="DNAJ PROTEIN ERDJ3A"/>
    <property type="match status" value="1"/>
</dbReference>
<name>A0AAD3HEZ3_9STRA</name>
<dbReference type="InterPro" id="IPR001623">
    <property type="entry name" value="DnaJ_domain"/>
</dbReference>
<comment type="caution">
    <text evidence="3">The sequence shown here is derived from an EMBL/GenBank/DDBJ whole genome shotgun (WGS) entry which is preliminary data.</text>
</comment>
<accession>A0AAD3HEZ3</accession>
<dbReference type="EMBL" id="BLLK01000069">
    <property type="protein sequence ID" value="GFH60856.1"/>
    <property type="molecule type" value="Genomic_DNA"/>
</dbReference>
<dbReference type="Pfam" id="PF00226">
    <property type="entry name" value="DnaJ"/>
    <property type="match status" value="1"/>
</dbReference>
<proteinExistence type="predicted"/>
<dbReference type="AlphaFoldDB" id="A0AAD3HEZ3"/>
<dbReference type="PROSITE" id="PS00636">
    <property type="entry name" value="DNAJ_1"/>
    <property type="match status" value="1"/>
</dbReference>
<gene>
    <name evidence="3" type="ORF">CTEN210_17332</name>
</gene>
<dbReference type="InterPro" id="IPR036869">
    <property type="entry name" value="J_dom_sf"/>
</dbReference>
<dbReference type="InterPro" id="IPR018253">
    <property type="entry name" value="DnaJ_domain_CS"/>
</dbReference>
<dbReference type="SMART" id="SM00271">
    <property type="entry name" value="DnaJ"/>
    <property type="match status" value="1"/>
</dbReference>
<feature type="region of interest" description="Disordered" evidence="1">
    <location>
        <begin position="225"/>
        <end position="250"/>
    </location>
</feature>
<protein>
    <submittedName>
        <fullName evidence="3">DnaJ homolog subfamily B member 6</fullName>
    </submittedName>
</protein>
<dbReference type="PROSITE" id="PS50076">
    <property type="entry name" value="DNAJ_2"/>
    <property type="match status" value="1"/>
</dbReference>
<dbReference type="GO" id="GO:0005789">
    <property type="term" value="C:endoplasmic reticulum membrane"/>
    <property type="evidence" value="ECO:0007669"/>
    <property type="project" value="UniProtKB-SubCell"/>
</dbReference>
<keyword evidence="4" id="KW-1185">Reference proteome</keyword>
<dbReference type="SUPFAM" id="SSF52833">
    <property type="entry name" value="Thioredoxin-like"/>
    <property type="match status" value="1"/>
</dbReference>
<evidence type="ECO:0000313" key="3">
    <source>
        <dbReference type="EMBL" id="GFH60856.1"/>
    </source>
</evidence>
<dbReference type="CDD" id="cd06257">
    <property type="entry name" value="DnaJ"/>
    <property type="match status" value="1"/>
</dbReference>
<feature type="domain" description="J" evidence="2">
    <location>
        <begin position="71"/>
        <end position="138"/>
    </location>
</feature>
<dbReference type="PANTHER" id="PTHR45184">
    <property type="entry name" value="DNAJ PROTEIN ERDJ3A"/>
    <property type="match status" value="1"/>
</dbReference>
<dbReference type="GO" id="GO:0006914">
    <property type="term" value="P:autophagy"/>
    <property type="evidence" value="ECO:0007669"/>
    <property type="project" value="UniProtKB-KW"/>
</dbReference>
<reference evidence="3 4" key="1">
    <citation type="journal article" date="2021" name="Sci. Rep.">
        <title>The genome of the diatom Chaetoceros tenuissimus carries an ancient integrated fragment of an extant virus.</title>
        <authorList>
            <person name="Hongo Y."/>
            <person name="Kimura K."/>
            <person name="Takaki Y."/>
            <person name="Yoshida Y."/>
            <person name="Baba S."/>
            <person name="Kobayashi G."/>
            <person name="Nagasaki K."/>
            <person name="Hano T."/>
            <person name="Tomaru Y."/>
        </authorList>
    </citation>
    <scope>NUCLEOTIDE SEQUENCE [LARGE SCALE GENOMIC DNA]</scope>
    <source>
        <strain evidence="3 4">NIES-3715</strain>
    </source>
</reference>
<dbReference type="InterPro" id="IPR036249">
    <property type="entry name" value="Thioredoxin-like_sf"/>
</dbReference>
<dbReference type="InterPro" id="IPR052842">
    <property type="entry name" value="ER_Co-chaperone"/>
</dbReference>
<evidence type="ECO:0000313" key="4">
    <source>
        <dbReference type="Proteomes" id="UP001054902"/>
    </source>
</evidence>
<sequence length="484" mass="53941">MNIDFASTTHQRNVNTKKSRRRLNIRSMMSPLLVFLLFLTLTICFSASPAYAARRKPSRTSSSKNQFESGDYYKVLGLSRSAKAKDIKKAYRKLALQYHPDKVKEEDKEASEKIFVNVSEAYAVLSDDEKKKIYDKYGKQGLEAHERGQNPEDAGFGFGGGAGGGGGNFHFNRQGHAGFDAFKMFEQMFSAGGGGGEFKMNFDGSNANFGGFPGGFENMFTGAGMGGQGRRRHGAGHHQQRQRQAPELFPKGGSIAPLGKAKFPDSKSKFLWTVIFYANDSESCAQIKPQLESFAEKVKGSYKVGAVNCKRSQQDLNFCQKHGVDIDELPSFGFVVDGKVKMYEDNGYVTSMKDLYNFAVENTPFDKLVHMVNHPNFMDDKLYKPSKKKLGSILLLSDKYETSPKYAALAYQFRDQFVFGESRGKTLTMGQHFHVKKYPTLIAFINKSNGGVETVTLEVKSSQDLGQWVSGLVSKYGPKSRSRR</sequence>
<feature type="compositionally biased region" description="Basic residues" evidence="1">
    <location>
        <begin position="229"/>
        <end position="241"/>
    </location>
</feature>
<evidence type="ECO:0000259" key="2">
    <source>
        <dbReference type="PROSITE" id="PS50076"/>
    </source>
</evidence>